<feature type="signal peptide" evidence="2">
    <location>
        <begin position="1"/>
        <end position="20"/>
    </location>
</feature>
<gene>
    <name evidence="3" type="ORF">SVUK_LOCUS18216</name>
</gene>
<evidence type="ECO:0000256" key="1">
    <source>
        <dbReference type="SAM" id="MobiDB-lite"/>
    </source>
</evidence>
<keyword evidence="2" id="KW-0732">Signal</keyword>
<organism evidence="3 4">
    <name type="scientific">Strongylus vulgaris</name>
    <name type="common">Blood worm</name>
    <dbReference type="NCBI Taxonomy" id="40348"/>
    <lineage>
        <taxon>Eukaryota</taxon>
        <taxon>Metazoa</taxon>
        <taxon>Ecdysozoa</taxon>
        <taxon>Nematoda</taxon>
        <taxon>Chromadorea</taxon>
        <taxon>Rhabditida</taxon>
        <taxon>Rhabditina</taxon>
        <taxon>Rhabditomorpha</taxon>
        <taxon>Strongyloidea</taxon>
        <taxon>Strongylidae</taxon>
        <taxon>Strongylus</taxon>
    </lineage>
</organism>
<feature type="compositionally biased region" description="Gly residues" evidence="1">
    <location>
        <begin position="46"/>
        <end position="91"/>
    </location>
</feature>
<sequence length="104" mass="10608">MKSFLLGLLSVSVLVAAAEAQSVAEEDNGRAKRLAMMPQLGLGGGMRPGFGGGMRPGFGQGGMRPGFGQGGMRPGFGQGGMRPGFGGGRPGHGFEPWMGGRGKW</sequence>
<proteinExistence type="predicted"/>
<name>A0A3P7LVU8_STRVU</name>
<dbReference type="AlphaFoldDB" id="A0A3P7LVU8"/>
<evidence type="ECO:0000313" key="3">
    <source>
        <dbReference type="EMBL" id="VDM83218.1"/>
    </source>
</evidence>
<evidence type="ECO:0000313" key="4">
    <source>
        <dbReference type="Proteomes" id="UP000270094"/>
    </source>
</evidence>
<feature type="region of interest" description="Disordered" evidence="1">
    <location>
        <begin position="46"/>
        <end position="104"/>
    </location>
</feature>
<dbReference type="EMBL" id="UYYB01121777">
    <property type="protein sequence ID" value="VDM83218.1"/>
    <property type="molecule type" value="Genomic_DNA"/>
</dbReference>
<accession>A0A3P7LVU8</accession>
<protein>
    <submittedName>
        <fullName evidence="3">Uncharacterized protein</fullName>
    </submittedName>
</protein>
<evidence type="ECO:0000256" key="2">
    <source>
        <dbReference type="SAM" id="SignalP"/>
    </source>
</evidence>
<reference evidence="3 4" key="1">
    <citation type="submission" date="2018-11" db="EMBL/GenBank/DDBJ databases">
        <authorList>
            <consortium name="Pathogen Informatics"/>
        </authorList>
    </citation>
    <scope>NUCLEOTIDE SEQUENCE [LARGE SCALE GENOMIC DNA]</scope>
</reference>
<keyword evidence="4" id="KW-1185">Reference proteome</keyword>
<dbReference type="Proteomes" id="UP000270094">
    <property type="component" value="Unassembled WGS sequence"/>
</dbReference>
<feature type="chain" id="PRO_5018281648" evidence="2">
    <location>
        <begin position="21"/>
        <end position="104"/>
    </location>
</feature>